<proteinExistence type="inferred from homology"/>
<gene>
    <name evidence="3" type="ORF">A3G46_00760</name>
</gene>
<evidence type="ECO:0000313" key="3">
    <source>
        <dbReference type="EMBL" id="OHB12710.1"/>
    </source>
</evidence>
<dbReference type="AlphaFoldDB" id="A0A1G2UTI7"/>
<sequence>MQYVYILKSEKDDELYIGCTGDLKKRLHLHNSKGVPSTRNRVPLKLIYYEAFLNKEDAFGREQFFKTGWGRNNIKKLLMNYFKS</sequence>
<dbReference type="EMBL" id="MHWS01000005">
    <property type="protein sequence ID" value="OHB12710.1"/>
    <property type="molecule type" value="Genomic_DNA"/>
</dbReference>
<dbReference type="PANTHER" id="PTHR34477:SF1">
    <property type="entry name" value="UPF0213 PROTEIN YHBQ"/>
    <property type="match status" value="1"/>
</dbReference>
<evidence type="ECO:0000313" key="4">
    <source>
        <dbReference type="Proteomes" id="UP000177276"/>
    </source>
</evidence>
<dbReference type="CDD" id="cd10449">
    <property type="entry name" value="GIY-YIG_SLX1_like"/>
    <property type="match status" value="1"/>
</dbReference>
<protein>
    <recommendedName>
        <fullName evidence="2">GIY-YIG domain-containing protein</fullName>
    </recommendedName>
</protein>
<name>A0A1G2UTI7_9BACT</name>
<comment type="similarity">
    <text evidence="1">Belongs to the UPF0213 family.</text>
</comment>
<dbReference type="PROSITE" id="PS50164">
    <property type="entry name" value="GIY_YIG"/>
    <property type="match status" value="1"/>
</dbReference>
<dbReference type="Gene3D" id="3.40.1440.10">
    <property type="entry name" value="GIY-YIG endonuclease"/>
    <property type="match status" value="1"/>
</dbReference>
<dbReference type="PANTHER" id="PTHR34477">
    <property type="entry name" value="UPF0213 PROTEIN YHBQ"/>
    <property type="match status" value="1"/>
</dbReference>
<dbReference type="SUPFAM" id="SSF82771">
    <property type="entry name" value="GIY-YIG endonuclease"/>
    <property type="match status" value="1"/>
</dbReference>
<evidence type="ECO:0000256" key="1">
    <source>
        <dbReference type="ARBA" id="ARBA00007435"/>
    </source>
</evidence>
<dbReference type="InterPro" id="IPR000305">
    <property type="entry name" value="GIY-YIG_endonuc"/>
</dbReference>
<accession>A0A1G2UTI7</accession>
<feature type="domain" description="GIY-YIG" evidence="2">
    <location>
        <begin position="1"/>
        <end position="78"/>
    </location>
</feature>
<dbReference type="InterPro" id="IPR035901">
    <property type="entry name" value="GIY-YIG_endonuc_sf"/>
</dbReference>
<dbReference type="Proteomes" id="UP000177276">
    <property type="component" value="Unassembled WGS sequence"/>
</dbReference>
<reference evidence="3 4" key="1">
    <citation type="journal article" date="2016" name="Nat. Commun.">
        <title>Thousands of microbial genomes shed light on interconnected biogeochemical processes in an aquifer system.</title>
        <authorList>
            <person name="Anantharaman K."/>
            <person name="Brown C.T."/>
            <person name="Hug L.A."/>
            <person name="Sharon I."/>
            <person name="Castelle C.J."/>
            <person name="Probst A.J."/>
            <person name="Thomas B.C."/>
            <person name="Singh A."/>
            <person name="Wilkins M.J."/>
            <person name="Karaoz U."/>
            <person name="Brodie E.L."/>
            <person name="Williams K.H."/>
            <person name="Hubbard S.S."/>
            <person name="Banfield J.F."/>
        </authorList>
    </citation>
    <scope>NUCLEOTIDE SEQUENCE [LARGE SCALE GENOMIC DNA]</scope>
</reference>
<dbReference type="Pfam" id="PF01541">
    <property type="entry name" value="GIY-YIG"/>
    <property type="match status" value="1"/>
</dbReference>
<dbReference type="InterPro" id="IPR050190">
    <property type="entry name" value="UPF0213_domain"/>
</dbReference>
<comment type="caution">
    <text evidence="3">The sequence shown here is derived from an EMBL/GenBank/DDBJ whole genome shotgun (WGS) entry which is preliminary data.</text>
</comment>
<evidence type="ECO:0000259" key="2">
    <source>
        <dbReference type="PROSITE" id="PS50164"/>
    </source>
</evidence>
<organism evidence="3 4">
    <name type="scientific">Candidatus Zambryskibacteria bacterium RIFCSPLOWO2_12_FULL_39_16</name>
    <dbReference type="NCBI Taxonomy" id="1802775"/>
    <lineage>
        <taxon>Bacteria</taxon>
        <taxon>Candidatus Zambryskiibacteriota</taxon>
    </lineage>
</organism>